<dbReference type="InterPro" id="IPR000659">
    <property type="entry name" value="Pyridox_Oxase"/>
</dbReference>
<evidence type="ECO:0000256" key="3">
    <source>
        <dbReference type="ARBA" id="ARBA00022643"/>
    </source>
</evidence>
<dbReference type="InterPro" id="IPR012349">
    <property type="entry name" value="Split_barrel_FMN-bd"/>
</dbReference>
<evidence type="ECO:0000259" key="6">
    <source>
        <dbReference type="Pfam" id="PF10590"/>
    </source>
</evidence>
<dbReference type="Pfam" id="PF01243">
    <property type="entry name" value="PNPOx_N"/>
    <property type="match status" value="1"/>
</dbReference>
<evidence type="ECO:0000259" key="5">
    <source>
        <dbReference type="Pfam" id="PF01243"/>
    </source>
</evidence>
<gene>
    <name evidence="7" type="ORF">UFOPK3381_00388</name>
</gene>
<name>A0A6J7D2U5_9ZZZZ</name>
<accession>A0A6J7D2U5</accession>
<dbReference type="InterPro" id="IPR019576">
    <property type="entry name" value="Pyridoxamine_oxidase_dimer_C"/>
</dbReference>
<dbReference type="AlphaFoldDB" id="A0A6J7D2U5"/>
<organism evidence="7">
    <name type="scientific">freshwater metagenome</name>
    <dbReference type="NCBI Taxonomy" id="449393"/>
    <lineage>
        <taxon>unclassified sequences</taxon>
        <taxon>metagenomes</taxon>
        <taxon>ecological metagenomes</taxon>
    </lineage>
</organism>
<dbReference type="HAMAP" id="MF_01629">
    <property type="entry name" value="PdxH"/>
    <property type="match status" value="1"/>
</dbReference>
<dbReference type="GO" id="GO:0004733">
    <property type="term" value="F:pyridoxamine phosphate oxidase activity"/>
    <property type="evidence" value="ECO:0007669"/>
    <property type="project" value="InterPro"/>
</dbReference>
<dbReference type="GO" id="GO:0008615">
    <property type="term" value="P:pyridoxine biosynthetic process"/>
    <property type="evidence" value="ECO:0007669"/>
    <property type="project" value="InterPro"/>
</dbReference>
<dbReference type="NCBIfam" id="TIGR00558">
    <property type="entry name" value="pdxH"/>
    <property type="match status" value="1"/>
</dbReference>
<evidence type="ECO:0000256" key="2">
    <source>
        <dbReference type="ARBA" id="ARBA00022630"/>
    </source>
</evidence>
<dbReference type="PIRSF" id="PIRSF000190">
    <property type="entry name" value="Pyd_amn-ph_oxd"/>
    <property type="match status" value="1"/>
</dbReference>
<dbReference type="PANTHER" id="PTHR10851">
    <property type="entry name" value="PYRIDOXINE-5-PHOSPHATE OXIDASE"/>
    <property type="match status" value="1"/>
</dbReference>
<dbReference type="NCBIfam" id="NF004231">
    <property type="entry name" value="PRK05679.1"/>
    <property type="match status" value="1"/>
</dbReference>
<dbReference type="Gene3D" id="2.30.110.10">
    <property type="entry name" value="Electron Transport, Fmn-binding Protein, Chain A"/>
    <property type="match status" value="1"/>
</dbReference>
<feature type="domain" description="Pyridoxamine 5'-phosphate oxidase N-terminal" evidence="5">
    <location>
        <begin position="31"/>
        <end position="150"/>
    </location>
</feature>
<evidence type="ECO:0000256" key="1">
    <source>
        <dbReference type="ARBA" id="ARBA00001917"/>
    </source>
</evidence>
<dbReference type="PROSITE" id="PS01064">
    <property type="entry name" value="PYRIDOX_OXIDASE"/>
    <property type="match status" value="1"/>
</dbReference>
<proteinExistence type="inferred from homology"/>
<dbReference type="EMBL" id="CAFBLN010000009">
    <property type="protein sequence ID" value="CAB4863455.1"/>
    <property type="molecule type" value="Genomic_DNA"/>
</dbReference>
<evidence type="ECO:0000313" key="7">
    <source>
        <dbReference type="EMBL" id="CAB4863455.1"/>
    </source>
</evidence>
<keyword evidence="3" id="KW-0288">FMN</keyword>
<keyword evidence="4" id="KW-0560">Oxidoreductase</keyword>
<dbReference type="Pfam" id="PF10590">
    <property type="entry name" value="PNP_phzG_C"/>
    <property type="match status" value="1"/>
</dbReference>
<dbReference type="PANTHER" id="PTHR10851:SF0">
    <property type="entry name" value="PYRIDOXINE-5'-PHOSPHATE OXIDASE"/>
    <property type="match status" value="1"/>
</dbReference>
<sequence length="203" mass="23632">MNERWVPFDVADADANPFGQWRRWYEEGSREVREPEAISVSTANRAGRISSRMVLLRTADEQGFVWFTNYNSHKGNDLDEIPRAAILWYCEPLGRQVRIEGPVVRVSPEESDEYFNSRPRGHQVGAHASNQSEPIASRATLEERVAELELQFEGHLVPRPDHWGGFRLIPEHFEFWQHRKDRLHDRVLYDLANGAWSHARYAP</sequence>
<dbReference type="GO" id="GO:0010181">
    <property type="term" value="F:FMN binding"/>
    <property type="evidence" value="ECO:0007669"/>
    <property type="project" value="InterPro"/>
</dbReference>
<protein>
    <submittedName>
        <fullName evidence="7">Unannotated protein</fullName>
    </submittedName>
</protein>
<dbReference type="InterPro" id="IPR019740">
    <property type="entry name" value="Pyridox_Oxase_CS"/>
</dbReference>
<feature type="domain" description="Pyridoxine 5'-phosphate oxidase dimerisation C-terminal" evidence="6">
    <location>
        <begin position="163"/>
        <end position="203"/>
    </location>
</feature>
<dbReference type="InterPro" id="IPR011576">
    <property type="entry name" value="Pyridox_Oxase_N"/>
</dbReference>
<reference evidence="7" key="1">
    <citation type="submission" date="2020-05" db="EMBL/GenBank/DDBJ databases">
        <authorList>
            <person name="Chiriac C."/>
            <person name="Salcher M."/>
            <person name="Ghai R."/>
            <person name="Kavagutti S V."/>
        </authorList>
    </citation>
    <scope>NUCLEOTIDE SEQUENCE</scope>
</reference>
<evidence type="ECO:0000256" key="4">
    <source>
        <dbReference type="ARBA" id="ARBA00023002"/>
    </source>
</evidence>
<comment type="cofactor">
    <cofactor evidence="1">
        <name>FMN</name>
        <dbReference type="ChEBI" id="CHEBI:58210"/>
    </cofactor>
</comment>
<dbReference type="SUPFAM" id="SSF50475">
    <property type="entry name" value="FMN-binding split barrel"/>
    <property type="match status" value="1"/>
</dbReference>
<keyword evidence="2" id="KW-0285">Flavoprotein</keyword>